<sequence>MDEKMYLIFDRTYEMEMKTSIDRADEMQSKRLRNEDAPSYLNPKAQKPILFIDLELDIVGKKGSSPTSVFHTCATTN</sequence>
<proteinExistence type="predicted"/>
<gene>
    <name evidence="1" type="ORF">L6452_19774</name>
</gene>
<evidence type="ECO:0000313" key="2">
    <source>
        <dbReference type="Proteomes" id="UP001055879"/>
    </source>
</evidence>
<accession>A0ACB9B8Q3</accession>
<organism evidence="1 2">
    <name type="scientific">Arctium lappa</name>
    <name type="common">Greater burdock</name>
    <name type="synonym">Lappa major</name>
    <dbReference type="NCBI Taxonomy" id="4217"/>
    <lineage>
        <taxon>Eukaryota</taxon>
        <taxon>Viridiplantae</taxon>
        <taxon>Streptophyta</taxon>
        <taxon>Embryophyta</taxon>
        <taxon>Tracheophyta</taxon>
        <taxon>Spermatophyta</taxon>
        <taxon>Magnoliopsida</taxon>
        <taxon>eudicotyledons</taxon>
        <taxon>Gunneridae</taxon>
        <taxon>Pentapetalae</taxon>
        <taxon>asterids</taxon>
        <taxon>campanulids</taxon>
        <taxon>Asterales</taxon>
        <taxon>Asteraceae</taxon>
        <taxon>Carduoideae</taxon>
        <taxon>Cardueae</taxon>
        <taxon>Arctiinae</taxon>
        <taxon>Arctium</taxon>
    </lineage>
</organism>
<dbReference type="EMBL" id="CM042052">
    <property type="protein sequence ID" value="KAI3718889.1"/>
    <property type="molecule type" value="Genomic_DNA"/>
</dbReference>
<comment type="caution">
    <text evidence="1">The sequence shown here is derived from an EMBL/GenBank/DDBJ whole genome shotgun (WGS) entry which is preliminary data.</text>
</comment>
<evidence type="ECO:0000313" key="1">
    <source>
        <dbReference type="EMBL" id="KAI3718889.1"/>
    </source>
</evidence>
<keyword evidence="2" id="KW-1185">Reference proteome</keyword>
<reference evidence="2" key="1">
    <citation type="journal article" date="2022" name="Mol. Ecol. Resour.">
        <title>The genomes of chicory, endive, great burdock and yacon provide insights into Asteraceae palaeo-polyploidization history and plant inulin production.</title>
        <authorList>
            <person name="Fan W."/>
            <person name="Wang S."/>
            <person name="Wang H."/>
            <person name="Wang A."/>
            <person name="Jiang F."/>
            <person name="Liu H."/>
            <person name="Zhao H."/>
            <person name="Xu D."/>
            <person name="Zhang Y."/>
        </authorList>
    </citation>
    <scope>NUCLEOTIDE SEQUENCE [LARGE SCALE GENOMIC DNA]</scope>
    <source>
        <strain evidence="2">cv. Niubang</strain>
    </source>
</reference>
<dbReference type="Proteomes" id="UP001055879">
    <property type="component" value="Linkage Group LG06"/>
</dbReference>
<protein>
    <submittedName>
        <fullName evidence="1">Uncharacterized protein</fullName>
    </submittedName>
</protein>
<reference evidence="1 2" key="2">
    <citation type="journal article" date="2022" name="Mol. Ecol. Resour.">
        <title>The genomes of chicory, endive, great burdock and yacon provide insights into Asteraceae paleo-polyploidization history and plant inulin production.</title>
        <authorList>
            <person name="Fan W."/>
            <person name="Wang S."/>
            <person name="Wang H."/>
            <person name="Wang A."/>
            <person name="Jiang F."/>
            <person name="Liu H."/>
            <person name="Zhao H."/>
            <person name="Xu D."/>
            <person name="Zhang Y."/>
        </authorList>
    </citation>
    <scope>NUCLEOTIDE SEQUENCE [LARGE SCALE GENOMIC DNA]</scope>
    <source>
        <strain evidence="2">cv. Niubang</strain>
    </source>
</reference>
<name>A0ACB9B8Q3_ARCLA</name>